<feature type="binding site" evidence="7">
    <location>
        <begin position="383"/>
        <end position="384"/>
    </location>
    <ligand>
        <name>UDP</name>
        <dbReference type="ChEBI" id="CHEBI:58223"/>
    </ligand>
</feature>
<dbReference type="Proteomes" id="UP000007815">
    <property type="component" value="Unassembled WGS sequence"/>
</dbReference>
<dbReference type="EC" id="2.4.1.-" evidence="7"/>
<evidence type="ECO:0000256" key="6">
    <source>
        <dbReference type="ARBA" id="ARBA00023136"/>
    </source>
</evidence>
<accession>A0ABP2QXY8</accession>
<proteinExistence type="inferred from homology"/>
<dbReference type="RefSeq" id="WP_003087919.1">
    <property type="nucleotide sequence ID" value="NZ_AJTZ01000005.1"/>
</dbReference>
<dbReference type="Pfam" id="PF00534">
    <property type="entry name" value="Glycos_transf_1"/>
    <property type="match status" value="1"/>
</dbReference>
<keyword evidence="1 7" id="KW-1003">Cell membrane</keyword>
<comment type="catalytic activity">
    <reaction evidence="7">
        <text>L-seryl-[protein] + UDP-N-acetyl-alpha-D-glucosamine = 3-O-[N-acetyl-alpha-D-glucosaminyl]-L-seryl-[protein] + UDP + H(+)</text>
        <dbReference type="Rhea" id="RHEA:59872"/>
        <dbReference type="Rhea" id="RHEA-COMP:9863"/>
        <dbReference type="Rhea" id="RHEA-COMP:15471"/>
        <dbReference type="ChEBI" id="CHEBI:15378"/>
        <dbReference type="ChEBI" id="CHEBI:29999"/>
        <dbReference type="ChEBI" id="CHEBI:57705"/>
        <dbReference type="ChEBI" id="CHEBI:58223"/>
        <dbReference type="ChEBI" id="CHEBI:143279"/>
    </reaction>
</comment>
<evidence type="ECO:0000256" key="4">
    <source>
        <dbReference type="ARBA" id="ARBA00022679"/>
    </source>
</evidence>
<evidence type="ECO:0000256" key="7">
    <source>
        <dbReference type="HAMAP-Rule" id="MF_01472"/>
    </source>
</evidence>
<comment type="pathway">
    <text evidence="7">Protein modification; protein glycosylation.</text>
</comment>
<dbReference type="HAMAP" id="MF_01472">
    <property type="entry name" value="GtfA"/>
    <property type="match status" value="1"/>
</dbReference>
<dbReference type="InterPro" id="IPR054396">
    <property type="entry name" value="GtfA_EBD"/>
</dbReference>
<comment type="caution">
    <text evidence="10">The sequence shown here is derived from an EMBL/GenBank/DDBJ whole genome shotgun (WGS) entry which is preliminary data.</text>
</comment>
<comment type="subunit">
    <text evidence="7">Forms a heterotetramer with 2 subunits each of GtfA and GtfB. Part of the accessory SecA2/SecY2 protein translocation apparatus.</text>
</comment>
<comment type="function">
    <text evidence="7">Required for polymorphic O-glycosylation of the serine-rich repeat protein in this bacteria. Catalyzes the first step in glycosylation by transferring N-acetylglucosamine from UDP-GlcNAc to serine residues in the substrate protein. Part of the accessory SecA2/SecY2 system specifically required to export serine-rich repeat cell wall proteins usually encoded upstream in the same operon.</text>
</comment>
<name>A0ABP2QXY8_STRRT</name>
<evidence type="ECO:0000259" key="8">
    <source>
        <dbReference type="Pfam" id="PF00534"/>
    </source>
</evidence>
<dbReference type="PANTHER" id="PTHR12526">
    <property type="entry name" value="GLYCOSYLTRANSFERASE"/>
    <property type="match status" value="1"/>
</dbReference>
<gene>
    <name evidence="7" type="primary">gtfA</name>
    <name evidence="10" type="ORF">SRA_04181</name>
</gene>
<dbReference type="PANTHER" id="PTHR12526:SF629">
    <property type="entry name" value="TEICHURONIC ACID BIOSYNTHESIS GLYCOSYLTRANSFERASE TUAH-RELATED"/>
    <property type="match status" value="1"/>
</dbReference>
<evidence type="ECO:0000256" key="2">
    <source>
        <dbReference type="ARBA" id="ARBA00022490"/>
    </source>
</evidence>
<keyword evidence="6 7" id="KW-0472">Membrane</keyword>
<evidence type="ECO:0000256" key="5">
    <source>
        <dbReference type="ARBA" id="ARBA00022741"/>
    </source>
</evidence>
<comment type="subcellular location">
    <subcellularLocation>
        <location evidence="7">Cytoplasm</location>
    </subcellularLocation>
    <subcellularLocation>
        <location evidence="7">Cell membrane</location>
        <topology evidence="7">Peripheral membrane protein</topology>
    </subcellularLocation>
    <text evidence="7">Cell membrane association requires GtfB.</text>
</comment>
<feature type="binding site" evidence="7">
    <location>
        <begin position="403"/>
        <end position="406"/>
    </location>
    <ligand>
        <name>N-acetyl-D-glucosamine</name>
        <dbReference type="ChEBI" id="CHEBI:506227"/>
    </ligand>
</feature>
<dbReference type="InterPro" id="IPR001296">
    <property type="entry name" value="Glyco_trans_1"/>
</dbReference>
<dbReference type="SUPFAM" id="SSF53756">
    <property type="entry name" value="UDP-Glycosyltransferase/glycogen phosphorylase"/>
    <property type="match status" value="1"/>
</dbReference>
<keyword evidence="5 7" id="KW-0547">Nucleotide-binding</keyword>
<evidence type="ECO:0000313" key="11">
    <source>
        <dbReference type="Proteomes" id="UP000007815"/>
    </source>
</evidence>
<comment type="similarity">
    <text evidence="7">Belongs to the glycosyltransferase group 1 family. Glycosyltransferase 4 subfamily.</text>
</comment>
<dbReference type="NCBIfam" id="TIGR02918">
    <property type="entry name" value="accessory Sec system glycosyltransferase GtfA"/>
    <property type="match status" value="1"/>
</dbReference>
<evidence type="ECO:0000256" key="3">
    <source>
        <dbReference type="ARBA" id="ARBA00022676"/>
    </source>
</evidence>
<sequence>MTIYNVNIGIGWASSGVEYAQAYRATIFRKLNLDSKFIFTDMFPRENLSNLTRNIGFLDSEIIWLYSYFTDQKLGPSTYTLEQLKSTLTQPVLSEEAAADLVTLTLDNKQVIKAYLAKGSKEVVKFVEYLFNGNLSRRDFFIQKKLFTEYYMLSDKKVQLCQRVFYNKDGSFAYEEIIDDKNRIYRFPNQIFYSKEELQEHFIKSLQLQEDDVIILDRSTGIGQAVFRNHGKAKLGVVIHAEHYNQKATNQETILWNNFCDYQFTNSDRVDFFVTSTERQRDVLSEQFRKYTKRTPKVVAIPVGSLDELQLADDAGRKPFSVITASRLAGEKHIDLLVKAVIQAKKKLPQLQFDIYGSGGEESKLRNIISNQGAKDYIRLCGHQNLTYVYQKYEAYLSGSMSEGFGLTLLEAIGSGLPIIGFDVPYGNQTFIKDGKNGYLVNLADKENEELLVSLLSEKIVQLFTSNRLADARRESYEIAKSFLTSEVEGKWKQLIEELVSYDKSIR</sequence>
<evidence type="ECO:0000256" key="1">
    <source>
        <dbReference type="ARBA" id="ARBA00022475"/>
    </source>
</evidence>
<reference evidence="10 11" key="1">
    <citation type="submission" date="2009-12" db="EMBL/GenBank/DDBJ databases">
        <authorList>
            <person name="Lefebure T."/>
            <person name="Cornejo O.E."/>
            <person name="Pavinski Bitar P.D."/>
            <person name="Lang P."/>
            <person name="Stanhope M.J."/>
        </authorList>
    </citation>
    <scope>NUCLEOTIDE SEQUENCE [LARGE SCALE GENOMIC DNA]</scope>
    <source>
        <strain evidence="10 11">FA-1</strain>
    </source>
</reference>
<evidence type="ECO:0000313" key="10">
    <source>
        <dbReference type="EMBL" id="EJN93704.1"/>
    </source>
</evidence>
<dbReference type="EMBL" id="AJTZ01000005">
    <property type="protein sequence ID" value="EJN93704.1"/>
    <property type="molecule type" value="Genomic_DNA"/>
</dbReference>
<feature type="binding site" evidence="7">
    <location>
        <begin position="16"/>
        <end position="19"/>
    </location>
    <ligand>
        <name>UDP</name>
        <dbReference type="ChEBI" id="CHEBI:58223"/>
    </ligand>
</feature>
<organism evidence="10 11">
    <name type="scientific">Streptococcus ratti FA-1 = DSM 20564</name>
    <dbReference type="NCBI Taxonomy" id="699248"/>
    <lineage>
        <taxon>Bacteria</taxon>
        <taxon>Bacillati</taxon>
        <taxon>Bacillota</taxon>
        <taxon>Bacilli</taxon>
        <taxon>Lactobacillales</taxon>
        <taxon>Streptococcaceae</taxon>
        <taxon>Streptococcus</taxon>
    </lineage>
</organism>
<keyword evidence="3 7" id="KW-0328">Glycosyltransferase</keyword>
<dbReference type="InterPro" id="IPR014267">
    <property type="entry name" value="GtfA"/>
</dbReference>
<evidence type="ECO:0000259" key="9">
    <source>
        <dbReference type="Pfam" id="PF22145"/>
    </source>
</evidence>
<dbReference type="Gene3D" id="3.40.50.2000">
    <property type="entry name" value="Glycogen Phosphorylase B"/>
    <property type="match status" value="2"/>
</dbReference>
<keyword evidence="11" id="KW-1185">Reference proteome</keyword>
<feature type="domain" description="GtfA extended beta-sheet meander" evidence="9">
    <location>
        <begin position="102"/>
        <end position="189"/>
    </location>
</feature>
<keyword evidence="2 7" id="KW-0963">Cytoplasm</keyword>
<dbReference type="CDD" id="cd04949">
    <property type="entry name" value="GT4_GtfA-like"/>
    <property type="match status" value="1"/>
</dbReference>
<keyword evidence="4 7" id="KW-0808">Transferase</keyword>
<feature type="binding site" evidence="7">
    <location>
        <position position="240"/>
    </location>
    <ligand>
        <name>N-acetyl-D-glucosamine</name>
        <dbReference type="ChEBI" id="CHEBI:506227"/>
    </ligand>
</feature>
<feature type="domain" description="Glycosyl transferase family 1" evidence="8">
    <location>
        <begin position="318"/>
        <end position="445"/>
    </location>
</feature>
<protein>
    <recommendedName>
        <fullName evidence="7">UDP-N-acetylglucosamine--peptide N-acetylglucosaminyltransferase GtfA subunit</fullName>
        <ecNumber evidence="7">2.4.1.-</ecNumber>
    </recommendedName>
    <alternativeName>
        <fullName evidence="7">Glycosyltransferase GtfA</fullName>
    </alternativeName>
</protein>
<dbReference type="Pfam" id="PF22145">
    <property type="entry name" value="GtfA_EBD"/>
    <property type="match status" value="1"/>
</dbReference>